<keyword evidence="2 3" id="KW-0732">Signal</keyword>
<dbReference type="GO" id="GO:0016020">
    <property type="term" value="C:membrane"/>
    <property type="evidence" value="ECO:0007669"/>
    <property type="project" value="InterPro"/>
</dbReference>
<evidence type="ECO:0008006" key="6">
    <source>
        <dbReference type="Google" id="ProtNLM"/>
    </source>
</evidence>
<organism evidence="4 5">
    <name type="scientific">Oceanospirillum multiglobuliferum</name>
    <dbReference type="NCBI Taxonomy" id="64969"/>
    <lineage>
        <taxon>Bacteria</taxon>
        <taxon>Pseudomonadati</taxon>
        <taxon>Pseudomonadota</taxon>
        <taxon>Gammaproteobacteria</taxon>
        <taxon>Oceanospirillales</taxon>
        <taxon>Oceanospirillaceae</taxon>
        <taxon>Oceanospirillum</taxon>
    </lineage>
</organism>
<dbReference type="GO" id="GO:0120010">
    <property type="term" value="P:intermembrane phospholipid transfer"/>
    <property type="evidence" value="ECO:0007669"/>
    <property type="project" value="TreeGrafter"/>
</dbReference>
<evidence type="ECO:0000313" key="5">
    <source>
        <dbReference type="Proteomes" id="UP000191418"/>
    </source>
</evidence>
<evidence type="ECO:0000256" key="3">
    <source>
        <dbReference type="SAM" id="SignalP"/>
    </source>
</evidence>
<sequence length="242" mass="27114">MNWSRFVKKLCISALMLLCLAQASWAAENNNDPLEGWNRSVHQFNEVMDDYIARPAAKTYRAVLPKFVRNGIGNFFSNLGEIPTAANDILQAKPGAALEASGRFLINSTLGIFGLFDVATLFGIDEHSEDFGQTLAVWGVGSGPYLVLPFLGPSTLRDTASIYPNYYLSPVRYADLSEAETYGVLLLEQLHRRHDLLDAESIVQGDRYRFFKDAYLQSREYEIKDGQVEDKFDAGLDDLLLD</sequence>
<keyword evidence="5" id="KW-1185">Reference proteome</keyword>
<dbReference type="PANTHER" id="PTHR30035:SF3">
    <property type="entry name" value="INTERMEMBRANE PHOSPHOLIPID TRANSPORT SYSTEM LIPOPROTEIN MLAA"/>
    <property type="match status" value="1"/>
</dbReference>
<dbReference type="InterPro" id="IPR007428">
    <property type="entry name" value="MlaA"/>
</dbReference>
<protein>
    <recommendedName>
        <fullName evidence="6">ABC transporter</fullName>
    </recommendedName>
</protein>
<reference evidence="4 5" key="1">
    <citation type="submission" date="2017-01" db="EMBL/GenBank/DDBJ databases">
        <title>Genome Sequencing of a Marine Spirillum, Oceanospirillum multiglobuliferum ATCC 33336, from Japan.</title>
        <authorList>
            <person name="Carney J.G."/>
            <person name="Trachtenberg A.M."/>
            <person name="Rheaume B.A."/>
            <person name="Linnane J.D."/>
            <person name="Pitts N.L."/>
            <person name="Mykles D.L."/>
            <person name="Maclea K.S."/>
        </authorList>
    </citation>
    <scope>NUCLEOTIDE SEQUENCE [LARGE SCALE GENOMIC DNA]</scope>
    <source>
        <strain evidence="4 5">ATCC 33336</strain>
    </source>
</reference>
<accession>A0A1V4T7I1</accession>
<dbReference type="EMBL" id="MTSM01000005">
    <property type="protein sequence ID" value="OPX56138.1"/>
    <property type="molecule type" value="Genomic_DNA"/>
</dbReference>
<dbReference type="Pfam" id="PF04333">
    <property type="entry name" value="MlaA"/>
    <property type="match status" value="1"/>
</dbReference>
<proteinExistence type="inferred from homology"/>
<dbReference type="PANTHER" id="PTHR30035">
    <property type="entry name" value="LIPOPROTEIN VACJ-RELATED"/>
    <property type="match status" value="1"/>
</dbReference>
<gene>
    <name evidence="4" type="ORF">BTE48_05400</name>
</gene>
<dbReference type="AlphaFoldDB" id="A0A1V4T7I1"/>
<comment type="similarity">
    <text evidence="1">Belongs to the MlaA family.</text>
</comment>
<dbReference type="PRINTS" id="PR01805">
    <property type="entry name" value="VACJLIPOPROT"/>
</dbReference>
<comment type="caution">
    <text evidence="4">The sequence shown here is derived from an EMBL/GenBank/DDBJ whole genome shotgun (WGS) entry which is preliminary data.</text>
</comment>
<dbReference type="Proteomes" id="UP000191418">
    <property type="component" value="Unassembled WGS sequence"/>
</dbReference>
<dbReference type="OrthoDB" id="9785326at2"/>
<evidence type="ECO:0000256" key="1">
    <source>
        <dbReference type="ARBA" id="ARBA00010634"/>
    </source>
</evidence>
<dbReference type="STRING" id="64969.SAMN02745127_00039"/>
<feature type="chain" id="PRO_5012008352" description="ABC transporter" evidence="3">
    <location>
        <begin position="27"/>
        <end position="242"/>
    </location>
</feature>
<evidence type="ECO:0000313" key="4">
    <source>
        <dbReference type="EMBL" id="OPX56138.1"/>
    </source>
</evidence>
<feature type="signal peptide" evidence="3">
    <location>
        <begin position="1"/>
        <end position="26"/>
    </location>
</feature>
<name>A0A1V4T7I1_9GAMM</name>
<evidence type="ECO:0000256" key="2">
    <source>
        <dbReference type="ARBA" id="ARBA00022729"/>
    </source>
</evidence>